<evidence type="ECO:0000256" key="1">
    <source>
        <dbReference type="ARBA" id="ARBA00022679"/>
    </source>
</evidence>
<evidence type="ECO:0000313" key="5">
    <source>
        <dbReference type="Proteomes" id="UP000471560"/>
    </source>
</evidence>
<proteinExistence type="predicted"/>
<dbReference type="InterPro" id="IPR050832">
    <property type="entry name" value="Bact_Acetyltransf"/>
</dbReference>
<sequence>MAGIRLMGSFVIRRACQSDAVALSNFAARLFRATYSSNTAAADLDAYIYKNFNRERQEAEIVDLSATVFLATIDDLIIGFAQVVVGSTESRSALLNRICIDAEWRGSGLANDLLDTVVSESAQRGVTRLELTVFERNARAIAFYKRAGFAATGSTTFAVGDDLQTDVVMEMDLEARFNRRPT</sequence>
<dbReference type="CDD" id="cd04301">
    <property type="entry name" value="NAT_SF"/>
    <property type="match status" value="1"/>
</dbReference>
<dbReference type="Gene3D" id="3.40.630.30">
    <property type="match status" value="1"/>
</dbReference>
<keyword evidence="2" id="KW-0012">Acyltransferase</keyword>
<dbReference type="InterPro" id="IPR000182">
    <property type="entry name" value="GNAT_dom"/>
</dbReference>
<dbReference type="PROSITE" id="PS51186">
    <property type="entry name" value="GNAT"/>
    <property type="match status" value="1"/>
</dbReference>
<accession>A0A6P0BGD9</accession>
<dbReference type="EMBL" id="WUEZ01000071">
    <property type="protein sequence ID" value="NEI38865.1"/>
    <property type="molecule type" value="Genomic_DNA"/>
</dbReference>
<dbReference type="GO" id="GO:0016747">
    <property type="term" value="F:acyltransferase activity, transferring groups other than amino-acyl groups"/>
    <property type="evidence" value="ECO:0007669"/>
    <property type="project" value="InterPro"/>
</dbReference>
<gene>
    <name evidence="4" type="ORF">GR204_33860</name>
</gene>
<feature type="domain" description="N-acetyltransferase" evidence="3">
    <location>
        <begin position="10"/>
        <end position="174"/>
    </location>
</feature>
<name>A0A6P0BGD9_RHILE</name>
<evidence type="ECO:0000313" key="4">
    <source>
        <dbReference type="EMBL" id="NEI38865.1"/>
    </source>
</evidence>
<dbReference type="Pfam" id="PF00583">
    <property type="entry name" value="Acetyltransf_1"/>
    <property type="match status" value="1"/>
</dbReference>
<dbReference type="SUPFAM" id="SSF55729">
    <property type="entry name" value="Acyl-CoA N-acyltransferases (Nat)"/>
    <property type="match status" value="1"/>
</dbReference>
<dbReference type="PANTHER" id="PTHR43877">
    <property type="entry name" value="AMINOALKYLPHOSPHONATE N-ACETYLTRANSFERASE-RELATED-RELATED"/>
    <property type="match status" value="1"/>
</dbReference>
<dbReference type="Proteomes" id="UP000471560">
    <property type="component" value="Unassembled WGS sequence"/>
</dbReference>
<keyword evidence="1 4" id="KW-0808">Transferase</keyword>
<comment type="caution">
    <text evidence="4">The sequence shown here is derived from an EMBL/GenBank/DDBJ whole genome shotgun (WGS) entry which is preliminary data.</text>
</comment>
<dbReference type="InterPro" id="IPR016181">
    <property type="entry name" value="Acyl_CoA_acyltransferase"/>
</dbReference>
<organism evidence="4 5">
    <name type="scientific">Rhizobium leguminosarum</name>
    <dbReference type="NCBI Taxonomy" id="384"/>
    <lineage>
        <taxon>Bacteria</taxon>
        <taxon>Pseudomonadati</taxon>
        <taxon>Pseudomonadota</taxon>
        <taxon>Alphaproteobacteria</taxon>
        <taxon>Hyphomicrobiales</taxon>
        <taxon>Rhizobiaceae</taxon>
        <taxon>Rhizobium/Agrobacterium group</taxon>
        <taxon>Rhizobium</taxon>
    </lineage>
</organism>
<reference evidence="4 5" key="1">
    <citation type="submission" date="2019-12" db="EMBL/GenBank/DDBJ databases">
        <title>Rhizobium genotypes associated with high levels of biological nitrogen fixation by grain legumes in a temperate-maritime cropping system.</title>
        <authorList>
            <person name="Maluk M."/>
            <person name="Francesc Ferrando Molina F."/>
            <person name="Lopez Del Egido L."/>
            <person name="Lafos M."/>
            <person name="Langarica-Fuentes A."/>
            <person name="Gebre Yohannes G."/>
            <person name="Young M.W."/>
            <person name="Martin P."/>
            <person name="Gantlett R."/>
            <person name="Kenicer G."/>
            <person name="Hawes C."/>
            <person name="Begg G.S."/>
            <person name="Quilliam R.S."/>
            <person name="Squire G.R."/>
            <person name="Poole P.S."/>
            <person name="Young P.W."/>
            <person name="Iannetta P.M."/>
            <person name="James E.K."/>
        </authorList>
    </citation>
    <scope>NUCLEOTIDE SEQUENCE [LARGE SCALE GENOMIC DNA]</scope>
    <source>
        <strain evidence="4 5">JHI1096</strain>
    </source>
</reference>
<protein>
    <submittedName>
        <fullName evidence="4">GNAT family N-acetyltransferase</fullName>
    </submittedName>
</protein>
<evidence type="ECO:0000256" key="2">
    <source>
        <dbReference type="ARBA" id="ARBA00023315"/>
    </source>
</evidence>
<evidence type="ECO:0000259" key="3">
    <source>
        <dbReference type="PROSITE" id="PS51186"/>
    </source>
</evidence>
<dbReference type="AlphaFoldDB" id="A0A6P0BGD9"/>